<organism evidence="11">
    <name type="scientific">Anisakis simplex</name>
    <name type="common">Herring worm</name>
    <dbReference type="NCBI Taxonomy" id="6269"/>
    <lineage>
        <taxon>Eukaryota</taxon>
        <taxon>Metazoa</taxon>
        <taxon>Ecdysozoa</taxon>
        <taxon>Nematoda</taxon>
        <taxon>Chromadorea</taxon>
        <taxon>Rhabditida</taxon>
        <taxon>Spirurina</taxon>
        <taxon>Ascaridomorpha</taxon>
        <taxon>Ascaridoidea</taxon>
        <taxon>Anisakidae</taxon>
        <taxon>Anisakis</taxon>
        <taxon>Anisakis simplex complex</taxon>
    </lineage>
</organism>
<dbReference type="Gene3D" id="3.40.50.300">
    <property type="entry name" value="P-loop containing nucleotide triphosphate hydrolases"/>
    <property type="match status" value="1"/>
</dbReference>
<sequence length="66" mass="7442">MSFPGPETYEACSKFIEKKFFMANEVPNKSIYCHHTCATDTQQVQFVLDSVLDTILSSKLKGCGLY</sequence>
<dbReference type="InterPro" id="IPR027417">
    <property type="entry name" value="P-loop_NTPase"/>
</dbReference>
<keyword evidence="5" id="KW-0342">GTP-binding</keyword>
<dbReference type="AlphaFoldDB" id="A0A0M3JKQ0"/>
<evidence type="ECO:0000313" key="9">
    <source>
        <dbReference type="EMBL" id="VDK30510.1"/>
    </source>
</evidence>
<dbReference type="GO" id="GO:0007165">
    <property type="term" value="P:signal transduction"/>
    <property type="evidence" value="ECO:0007669"/>
    <property type="project" value="UniProtKB-KW"/>
</dbReference>
<dbReference type="OrthoDB" id="5817230at2759"/>
<evidence type="ECO:0000313" key="10">
    <source>
        <dbReference type="Proteomes" id="UP000267096"/>
    </source>
</evidence>
<dbReference type="EMBL" id="UYRR01020558">
    <property type="protein sequence ID" value="VDK30510.1"/>
    <property type="molecule type" value="Genomic_DNA"/>
</dbReference>
<protein>
    <submittedName>
        <fullName evidence="11">Guanine nucleotide-binding protein G(O) subunit alpha (inferred by orthology to a human protein)</fullName>
    </submittedName>
</protein>
<name>A0A0M3JKQ0_ANISI</name>
<dbReference type="SUPFAM" id="SSF52540">
    <property type="entry name" value="P-loop containing nucleoside triphosphate hydrolases"/>
    <property type="match status" value="1"/>
</dbReference>
<comment type="subunit">
    <text evidence="1">G proteins are composed of 3 units; alpha, beta and gamma. The alpha chain contains the guanine nucleotide binding site.</text>
</comment>
<keyword evidence="4" id="KW-0547">Nucleotide-binding</keyword>
<gene>
    <name evidence="9" type="ORF">ASIM_LOCUS7985</name>
</gene>
<evidence type="ECO:0000256" key="5">
    <source>
        <dbReference type="ARBA" id="ARBA00023134"/>
    </source>
</evidence>
<accession>A0A0M3JKQ0</accession>
<evidence type="ECO:0000256" key="2">
    <source>
        <dbReference type="ARBA" id="ARBA00022707"/>
    </source>
</evidence>
<evidence type="ECO:0000256" key="3">
    <source>
        <dbReference type="ARBA" id="ARBA00022723"/>
    </source>
</evidence>
<dbReference type="FunFam" id="3.40.50.300:FF:000692">
    <property type="entry name" value="Guanine nucleotide-binding protein subunit alpha"/>
    <property type="match status" value="1"/>
</dbReference>
<dbReference type="GO" id="GO:0005525">
    <property type="term" value="F:GTP binding"/>
    <property type="evidence" value="ECO:0007669"/>
    <property type="project" value="UniProtKB-KW"/>
</dbReference>
<evidence type="ECO:0000256" key="8">
    <source>
        <dbReference type="ARBA" id="ARBA00023288"/>
    </source>
</evidence>
<keyword evidence="10" id="KW-1185">Reference proteome</keyword>
<keyword evidence="3" id="KW-0479">Metal-binding</keyword>
<evidence type="ECO:0000256" key="6">
    <source>
        <dbReference type="ARBA" id="ARBA00023139"/>
    </source>
</evidence>
<proteinExistence type="predicted"/>
<dbReference type="GO" id="GO:0046872">
    <property type="term" value="F:metal ion binding"/>
    <property type="evidence" value="ECO:0007669"/>
    <property type="project" value="UniProtKB-KW"/>
</dbReference>
<keyword evidence="8" id="KW-0449">Lipoprotein</keyword>
<evidence type="ECO:0000313" key="11">
    <source>
        <dbReference type="WBParaSite" id="ASIM_0000822601-mRNA-1"/>
    </source>
</evidence>
<reference evidence="11" key="1">
    <citation type="submission" date="2017-02" db="UniProtKB">
        <authorList>
            <consortium name="WormBaseParasite"/>
        </authorList>
    </citation>
    <scope>IDENTIFICATION</scope>
</reference>
<evidence type="ECO:0000256" key="7">
    <source>
        <dbReference type="ARBA" id="ARBA00023224"/>
    </source>
</evidence>
<keyword evidence="7" id="KW-0807">Transducer</keyword>
<keyword evidence="2" id="KW-0519">Myristate</keyword>
<keyword evidence="6" id="KW-0564">Palmitate</keyword>
<evidence type="ECO:0000256" key="4">
    <source>
        <dbReference type="ARBA" id="ARBA00022741"/>
    </source>
</evidence>
<evidence type="ECO:0000256" key="1">
    <source>
        <dbReference type="ARBA" id="ARBA00011356"/>
    </source>
</evidence>
<dbReference type="WBParaSite" id="ASIM_0000822601-mRNA-1">
    <property type="protein sequence ID" value="ASIM_0000822601-mRNA-1"/>
    <property type="gene ID" value="ASIM_0000822601"/>
</dbReference>
<reference evidence="9 10" key="2">
    <citation type="submission" date="2018-11" db="EMBL/GenBank/DDBJ databases">
        <authorList>
            <consortium name="Pathogen Informatics"/>
        </authorList>
    </citation>
    <scope>NUCLEOTIDE SEQUENCE [LARGE SCALE GENOMIC DNA]</scope>
</reference>
<dbReference type="Proteomes" id="UP000267096">
    <property type="component" value="Unassembled WGS sequence"/>
</dbReference>